<evidence type="ECO:0000256" key="3">
    <source>
        <dbReference type="SAM" id="MobiDB-lite"/>
    </source>
</evidence>
<organism evidence="5 6">
    <name type="scientific">Hymenoscyphus fraxineus</name>
    <dbReference type="NCBI Taxonomy" id="746836"/>
    <lineage>
        <taxon>Eukaryota</taxon>
        <taxon>Fungi</taxon>
        <taxon>Dikarya</taxon>
        <taxon>Ascomycota</taxon>
        <taxon>Pezizomycotina</taxon>
        <taxon>Leotiomycetes</taxon>
        <taxon>Helotiales</taxon>
        <taxon>Helotiaceae</taxon>
        <taxon>Hymenoscyphus</taxon>
    </lineage>
</organism>
<dbReference type="PANTHER" id="PTHR11188">
    <property type="entry name" value="ARRESTIN DOMAIN CONTAINING PROTEIN"/>
    <property type="match status" value="1"/>
</dbReference>
<dbReference type="InterPro" id="IPR050357">
    <property type="entry name" value="Arrestin_domain-protein"/>
</dbReference>
<evidence type="ECO:0000313" key="5">
    <source>
        <dbReference type="EMBL" id="CAG8950263.1"/>
    </source>
</evidence>
<dbReference type="Pfam" id="PF00339">
    <property type="entry name" value="Arrestin_N"/>
    <property type="match status" value="1"/>
</dbReference>
<dbReference type="Proteomes" id="UP000696280">
    <property type="component" value="Unassembled WGS sequence"/>
</dbReference>
<feature type="region of interest" description="Disordered" evidence="3">
    <location>
        <begin position="471"/>
        <end position="571"/>
    </location>
</feature>
<dbReference type="EMBL" id="CAJVRL010000035">
    <property type="protein sequence ID" value="CAG8950263.1"/>
    <property type="molecule type" value="Genomic_DNA"/>
</dbReference>
<evidence type="ECO:0000256" key="1">
    <source>
        <dbReference type="ARBA" id="ARBA00005298"/>
    </source>
</evidence>
<comment type="subunit">
    <text evidence="2">Interacts with hulA.</text>
</comment>
<dbReference type="AlphaFoldDB" id="A0A9N9KP90"/>
<dbReference type="OrthoDB" id="2333384at2759"/>
<name>A0A9N9KP90_9HELO</name>
<feature type="region of interest" description="Disordered" evidence="3">
    <location>
        <begin position="615"/>
        <end position="667"/>
    </location>
</feature>
<accession>A0A9N9KP90</accession>
<feature type="compositionally biased region" description="Polar residues" evidence="3">
    <location>
        <begin position="522"/>
        <end position="536"/>
    </location>
</feature>
<proteinExistence type="inferred from homology"/>
<dbReference type="InterPro" id="IPR011021">
    <property type="entry name" value="Arrestin-like_N"/>
</dbReference>
<dbReference type="PANTHER" id="PTHR11188:SF17">
    <property type="entry name" value="FI21816P1"/>
    <property type="match status" value="1"/>
</dbReference>
<evidence type="ECO:0000256" key="2">
    <source>
        <dbReference type="ARBA" id="ARBA00038766"/>
    </source>
</evidence>
<dbReference type="GO" id="GO:0031625">
    <property type="term" value="F:ubiquitin protein ligase binding"/>
    <property type="evidence" value="ECO:0007669"/>
    <property type="project" value="TreeGrafter"/>
</dbReference>
<gene>
    <name evidence="5" type="ORF">HYFRA_00008501</name>
</gene>
<keyword evidence="6" id="KW-1185">Reference proteome</keyword>
<dbReference type="GO" id="GO:0070086">
    <property type="term" value="P:ubiquitin-dependent endocytosis"/>
    <property type="evidence" value="ECO:0007669"/>
    <property type="project" value="TreeGrafter"/>
</dbReference>
<dbReference type="GO" id="GO:0005829">
    <property type="term" value="C:cytosol"/>
    <property type="evidence" value="ECO:0007669"/>
    <property type="project" value="TreeGrafter"/>
</dbReference>
<dbReference type="InterPro" id="IPR014752">
    <property type="entry name" value="Arrestin-like_C"/>
</dbReference>
<dbReference type="GO" id="GO:0005886">
    <property type="term" value="C:plasma membrane"/>
    <property type="evidence" value="ECO:0007669"/>
    <property type="project" value="TreeGrafter"/>
</dbReference>
<dbReference type="SMART" id="SM01017">
    <property type="entry name" value="Arrestin_C"/>
    <property type="match status" value="1"/>
</dbReference>
<evidence type="ECO:0000313" key="6">
    <source>
        <dbReference type="Proteomes" id="UP000696280"/>
    </source>
</evidence>
<feature type="compositionally biased region" description="Polar residues" evidence="3">
    <location>
        <begin position="418"/>
        <end position="427"/>
    </location>
</feature>
<feature type="region of interest" description="Disordered" evidence="3">
    <location>
        <begin position="418"/>
        <end position="446"/>
    </location>
</feature>
<sequence>MPSFNPLGNITGRTSATLFEIRLDNDILVLRGAADEASSQMLKGSVVLCLPAPLRVEDVHMRMTGHLRVGWNDARYTPTGISNNKVESKAEIFNHLWAPFYGGGGPGSSSKGGILQAGNYEWPFELVVPGGMAESIEGLSESHIIYRLKATVARGKLAYDLHTTKPVRIVRTLDPSALELAHSMTVENIWPNKVEYSLIIPQKAIVFGTFIPLEMTFTLLLKGLKIGTIKCELVETQEFTIPGVNAYSEKYWKYVRSIDTWEFEVDEEQHYMDMLTEEGQDGYRLKEILPLPKQLKRCLQDVDIHGIKIRHKVKFNIALLNPDGHTSELRASLPVTIFISPMAPINCDGALVDQTPTTPGLTTTSMQRHAPPLYGDHVTDQLYADVDLSGFMTPAPQSGMNTPFYSQSRAGSHENLASLNGMTSMSDNGLHHHHPSHNSHHSHHPVGAVAPAALSSRLQNLNIASRSSSFLRRHTGSHSGATTPHHQHYYHNNDDGYFGNHGHSNLHSPTMSGYHGRDPHSSGHSAGQRSNPLSRRNSQEDLHHNGGPSRVTSGHHTPEHPDEFGDLTKVPSYQTAVKTPIRGMSYSENLPNYETVLSQPPSPDHRRFSGFSTPALQPVTSAPAGSAVPRTSIGFTPMGPPPAPVASKIDATEERRRSVLQNTENRQ</sequence>
<evidence type="ECO:0000259" key="4">
    <source>
        <dbReference type="SMART" id="SM01017"/>
    </source>
</evidence>
<dbReference type="Gene3D" id="2.60.40.640">
    <property type="match status" value="1"/>
</dbReference>
<comment type="caution">
    <text evidence="5">The sequence shown here is derived from an EMBL/GenBank/DDBJ whole genome shotgun (WGS) entry which is preliminary data.</text>
</comment>
<dbReference type="Pfam" id="PF02752">
    <property type="entry name" value="Arrestin_C"/>
    <property type="match status" value="1"/>
</dbReference>
<protein>
    <recommendedName>
        <fullName evidence="4">Arrestin C-terminal-like domain-containing protein</fullName>
    </recommendedName>
</protein>
<comment type="similarity">
    <text evidence="1">Belongs to the arrestin family.</text>
</comment>
<feature type="compositionally biased region" description="Basic residues" evidence="3">
    <location>
        <begin position="431"/>
        <end position="444"/>
    </location>
</feature>
<dbReference type="InterPro" id="IPR011022">
    <property type="entry name" value="Arrestin_C-like"/>
</dbReference>
<feature type="compositionally biased region" description="Polar residues" evidence="3">
    <location>
        <begin position="502"/>
        <end position="511"/>
    </location>
</feature>
<dbReference type="GO" id="GO:0030674">
    <property type="term" value="F:protein-macromolecule adaptor activity"/>
    <property type="evidence" value="ECO:0007669"/>
    <property type="project" value="TreeGrafter"/>
</dbReference>
<reference evidence="5" key="1">
    <citation type="submission" date="2021-07" db="EMBL/GenBank/DDBJ databases">
        <authorList>
            <person name="Durling M."/>
        </authorList>
    </citation>
    <scope>NUCLEOTIDE SEQUENCE</scope>
</reference>
<feature type="domain" description="Arrestin C-terminal-like" evidence="4">
    <location>
        <begin position="190"/>
        <end position="342"/>
    </location>
</feature>